<comment type="caution">
    <text evidence="2">The sequence shown here is derived from an EMBL/GenBank/DDBJ whole genome shotgun (WGS) entry which is preliminary data.</text>
</comment>
<evidence type="ECO:0000313" key="2">
    <source>
        <dbReference type="EMBL" id="MFC4242866.1"/>
    </source>
</evidence>
<dbReference type="InterPro" id="IPR000182">
    <property type="entry name" value="GNAT_dom"/>
</dbReference>
<accession>A0ABV8Q3K2</accession>
<dbReference type="EC" id="2.3.-.-" evidence="2"/>
<dbReference type="RefSeq" id="WP_390227816.1">
    <property type="nucleotide sequence ID" value="NZ_JBHSCN010000003.1"/>
</dbReference>
<evidence type="ECO:0000313" key="3">
    <source>
        <dbReference type="Proteomes" id="UP001595900"/>
    </source>
</evidence>
<reference evidence="3" key="1">
    <citation type="journal article" date="2019" name="Int. J. Syst. Evol. Microbiol.">
        <title>The Global Catalogue of Microorganisms (GCM) 10K type strain sequencing project: providing services to taxonomists for standard genome sequencing and annotation.</title>
        <authorList>
            <consortium name="The Broad Institute Genomics Platform"/>
            <consortium name="The Broad Institute Genome Sequencing Center for Infectious Disease"/>
            <person name="Wu L."/>
            <person name="Ma J."/>
        </authorList>
    </citation>
    <scope>NUCLEOTIDE SEQUENCE [LARGE SCALE GENOMIC DNA]</scope>
    <source>
        <strain evidence="3">CGMCC 1.10363</strain>
    </source>
</reference>
<gene>
    <name evidence="2" type="ORF">ACFOYW_05740</name>
</gene>
<evidence type="ECO:0000259" key="1">
    <source>
        <dbReference type="PROSITE" id="PS51186"/>
    </source>
</evidence>
<dbReference type="SUPFAM" id="SSF55729">
    <property type="entry name" value="Acyl-CoA N-acyltransferases (Nat)"/>
    <property type="match status" value="1"/>
</dbReference>
<organism evidence="2 3">
    <name type="scientific">Gryllotalpicola reticulitermitis</name>
    <dbReference type="NCBI Taxonomy" id="1184153"/>
    <lineage>
        <taxon>Bacteria</taxon>
        <taxon>Bacillati</taxon>
        <taxon>Actinomycetota</taxon>
        <taxon>Actinomycetes</taxon>
        <taxon>Micrococcales</taxon>
        <taxon>Microbacteriaceae</taxon>
        <taxon>Gryllotalpicola</taxon>
    </lineage>
</organism>
<dbReference type="Gene3D" id="3.40.630.30">
    <property type="match status" value="1"/>
</dbReference>
<dbReference type="Proteomes" id="UP001595900">
    <property type="component" value="Unassembled WGS sequence"/>
</dbReference>
<dbReference type="InterPro" id="IPR016181">
    <property type="entry name" value="Acyl_CoA_acyltransferase"/>
</dbReference>
<keyword evidence="2" id="KW-0808">Transferase</keyword>
<sequence>MTIAIREPRDSDFFPWLSLYEAYTAARGAALTEQKALLLWTWLSDPAHVESALIAVDDEGEVLGLAHFHTFPRPLEGDSGTFVDALYVGAEVRDETVGTRLFDAIRDYATGHGAGVLRWTKGHDEQLPAALTNAGAEASSPEVHELQLTAQRVAQPA</sequence>
<dbReference type="PROSITE" id="PS51186">
    <property type="entry name" value="GNAT"/>
    <property type="match status" value="1"/>
</dbReference>
<proteinExistence type="predicted"/>
<dbReference type="Pfam" id="PF00583">
    <property type="entry name" value="Acetyltransf_1"/>
    <property type="match status" value="1"/>
</dbReference>
<keyword evidence="3" id="KW-1185">Reference proteome</keyword>
<keyword evidence="2" id="KW-0012">Acyltransferase</keyword>
<name>A0ABV8Q3K2_9MICO</name>
<dbReference type="GO" id="GO:0016746">
    <property type="term" value="F:acyltransferase activity"/>
    <property type="evidence" value="ECO:0007669"/>
    <property type="project" value="UniProtKB-KW"/>
</dbReference>
<protein>
    <submittedName>
        <fullName evidence="2">GNAT family N-acetyltransferase</fullName>
        <ecNumber evidence="2">2.3.-.-</ecNumber>
    </submittedName>
</protein>
<dbReference type="EMBL" id="JBHSCN010000003">
    <property type="protein sequence ID" value="MFC4242866.1"/>
    <property type="molecule type" value="Genomic_DNA"/>
</dbReference>
<feature type="domain" description="N-acetyltransferase" evidence="1">
    <location>
        <begin position="3"/>
        <end position="157"/>
    </location>
</feature>